<keyword evidence="3" id="KW-1185">Reference proteome</keyword>
<gene>
    <name evidence="2" type="ORF">GCM10010324_32420</name>
</gene>
<feature type="region of interest" description="Disordered" evidence="1">
    <location>
        <begin position="54"/>
        <end position="84"/>
    </location>
</feature>
<dbReference type="EMBL" id="BMUT01000006">
    <property type="protein sequence ID" value="GGX84346.1"/>
    <property type="molecule type" value="Genomic_DNA"/>
</dbReference>
<evidence type="ECO:0000256" key="1">
    <source>
        <dbReference type="SAM" id="MobiDB-lite"/>
    </source>
</evidence>
<proteinExistence type="predicted"/>
<reference evidence="3" key="1">
    <citation type="journal article" date="2019" name="Int. J. Syst. Evol. Microbiol.">
        <title>The Global Catalogue of Microorganisms (GCM) 10K type strain sequencing project: providing services to taxonomists for standard genome sequencing and annotation.</title>
        <authorList>
            <consortium name="The Broad Institute Genomics Platform"/>
            <consortium name="The Broad Institute Genome Sequencing Center for Infectious Disease"/>
            <person name="Wu L."/>
            <person name="Ma J."/>
        </authorList>
    </citation>
    <scope>NUCLEOTIDE SEQUENCE [LARGE SCALE GENOMIC DNA]</scope>
    <source>
        <strain evidence="3">JCM 4586</strain>
    </source>
</reference>
<evidence type="ECO:0008006" key="4">
    <source>
        <dbReference type="Google" id="ProtNLM"/>
    </source>
</evidence>
<evidence type="ECO:0000313" key="2">
    <source>
        <dbReference type="EMBL" id="GGX84346.1"/>
    </source>
</evidence>
<evidence type="ECO:0000313" key="3">
    <source>
        <dbReference type="Proteomes" id="UP000659223"/>
    </source>
</evidence>
<comment type="caution">
    <text evidence="2">The sequence shown here is derived from an EMBL/GenBank/DDBJ whole genome shotgun (WGS) entry which is preliminary data.</text>
</comment>
<organism evidence="2 3">
    <name type="scientific">Streptomyces hiroshimensis</name>
    <dbReference type="NCBI Taxonomy" id="66424"/>
    <lineage>
        <taxon>Bacteria</taxon>
        <taxon>Bacillati</taxon>
        <taxon>Actinomycetota</taxon>
        <taxon>Actinomycetes</taxon>
        <taxon>Kitasatosporales</taxon>
        <taxon>Streptomycetaceae</taxon>
        <taxon>Streptomyces</taxon>
    </lineage>
</organism>
<sequence>MGALPLQGVVRVRYVWRGHGKASRRTAERNEWKPPVSVRTAAALRAAADAAGGGREGEILVSGPGARERFSRAPGVGPGVGPRAHPRVVLRVGLHLP</sequence>
<dbReference type="Proteomes" id="UP000659223">
    <property type="component" value="Unassembled WGS sequence"/>
</dbReference>
<protein>
    <recommendedName>
        <fullName evidence="4">Integrase</fullName>
    </recommendedName>
</protein>
<name>A0ABQ2YH99_9ACTN</name>
<accession>A0ABQ2YH99</accession>